<dbReference type="Proteomes" id="UP000799779">
    <property type="component" value="Unassembled WGS sequence"/>
</dbReference>
<gene>
    <name evidence="1" type="ORF">P154DRAFT_562117</name>
</gene>
<sequence>MSGSFSPNGPAPNASYLEQSFNISLRGADARSMVLVATSLEVAPRLVLSIAPWRVRDLKDSEIEATMRLFGHNGRYGRPTREAISRSVYIGRIVQDKRALEKQQDSDTCLYLLFPLLETADDEAVEQFLHSVIIPSFTTALEESGPPPQYMRNPPGPPVAAPSFDRHQAHLTDRQWREYPVISQTFEEWEQGVEEPEELPAARSRIHKLAWENIVRKVQTEQGLEQFKGMVLLAVVPDMLHQVTAVECDVNPVSIETLRVESLFREALSFYDMNLDPQFLEDGKGYVALEYDMKKVQRLAHPDFMKMEH</sequence>
<dbReference type="AlphaFoldDB" id="A0A6A5WN70"/>
<evidence type="ECO:0000313" key="2">
    <source>
        <dbReference type="Proteomes" id="UP000799779"/>
    </source>
</evidence>
<name>A0A6A5WN70_9PLEO</name>
<dbReference type="EMBL" id="ML977578">
    <property type="protein sequence ID" value="KAF2002334.1"/>
    <property type="molecule type" value="Genomic_DNA"/>
</dbReference>
<organism evidence="1 2">
    <name type="scientific">Amniculicola lignicola CBS 123094</name>
    <dbReference type="NCBI Taxonomy" id="1392246"/>
    <lineage>
        <taxon>Eukaryota</taxon>
        <taxon>Fungi</taxon>
        <taxon>Dikarya</taxon>
        <taxon>Ascomycota</taxon>
        <taxon>Pezizomycotina</taxon>
        <taxon>Dothideomycetes</taxon>
        <taxon>Pleosporomycetidae</taxon>
        <taxon>Pleosporales</taxon>
        <taxon>Amniculicolaceae</taxon>
        <taxon>Amniculicola</taxon>
    </lineage>
</organism>
<evidence type="ECO:0000313" key="1">
    <source>
        <dbReference type="EMBL" id="KAF2002334.1"/>
    </source>
</evidence>
<reference evidence="1" key="1">
    <citation type="journal article" date="2020" name="Stud. Mycol.">
        <title>101 Dothideomycetes genomes: a test case for predicting lifestyles and emergence of pathogens.</title>
        <authorList>
            <person name="Haridas S."/>
            <person name="Albert R."/>
            <person name="Binder M."/>
            <person name="Bloem J."/>
            <person name="Labutti K."/>
            <person name="Salamov A."/>
            <person name="Andreopoulos B."/>
            <person name="Baker S."/>
            <person name="Barry K."/>
            <person name="Bills G."/>
            <person name="Bluhm B."/>
            <person name="Cannon C."/>
            <person name="Castanera R."/>
            <person name="Culley D."/>
            <person name="Daum C."/>
            <person name="Ezra D."/>
            <person name="Gonzalez J."/>
            <person name="Henrissat B."/>
            <person name="Kuo A."/>
            <person name="Liang C."/>
            <person name="Lipzen A."/>
            <person name="Lutzoni F."/>
            <person name="Magnuson J."/>
            <person name="Mondo S."/>
            <person name="Nolan M."/>
            <person name="Ohm R."/>
            <person name="Pangilinan J."/>
            <person name="Park H.-J."/>
            <person name="Ramirez L."/>
            <person name="Alfaro M."/>
            <person name="Sun H."/>
            <person name="Tritt A."/>
            <person name="Yoshinaga Y."/>
            <person name="Zwiers L.-H."/>
            <person name="Turgeon B."/>
            <person name="Goodwin S."/>
            <person name="Spatafora J."/>
            <person name="Crous P."/>
            <person name="Grigoriev I."/>
        </authorList>
    </citation>
    <scope>NUCLEOTIDE SEQUENCE</scope>
    <source>
        <strain evidence="1">CBS 123094</strain>
    </source>
</reference>
<keyword evidence="2" id="KW-1185">Reference proteome</keyword>
<proteinExistence type="predicted"/>
<protein>
    <submittedName>
        <fullName evidence="1">Uncharacterized protein</fullName>
    </submittedName>
</protein>
<dbReference type="OrthoDB" id="3800057at2759"/>
<accession>A0A6A5WN70</accession>